<dbReference type="AlphaFoldDB" id="A0AAE0W3D1"/>
<organism evidence="1 2">
    <name type="scientific">Potamilus streckersoni</name>
    <dbReference type="NCBI Taxonomy" id="2493646"/>
    <lineage>
        <taxon>Eukaryota</taxon>
        <taxon>Metazoa</taxon>
        <taxon>Spiralia</taxon>
        <taxon>Lophotrochozoa</taxon>
        <taxon>Mollusca</taxon>
        <taxon>Bivalvia</taxon>
        <taxon>Autobranchia</taxon>
        <taxon>Heteroconchia</taxon>
        <taxon>Palaeoheterodonta</taxon>
        <taxon>Unionida</taxon>
        <taxon>Unionoidea</taxon>
        <taxon>Unionidae</taxon>
        <taxon>Ambleminae</taxon>
        <taxon>Lampsilini</taxon>
        <taxon>Potamilus</taxon>
    </lineage>
</organism>
<name>A0AAE0W3D1_9BIVA</name>
<dbReference type="EMBL" id="JAEAOA010000275">
    <property type="protein sequence ID" value="KAK3600568.1"/>
    <property type="molecule type" value="Genomic_DNA"/>
</dbReference>
<sequence length="315" mass="35909">MEMNEENLGFIESDVNSISAEIGDIRKKMNAVLDDIEQMVKLEETVGQYGSDTQTFLVNSKIVKYIQCYGDQIREKFGSVDTIRTRLELDSSIKAILSRDLRGLVTLAYQRYGKKMHFKNCMVPLHKQTLELLNFVDVRCLRHNNPMYLGIIQLLNGNIVLTDHTNKTCCMFDSSYNFISSYVLPANPFDGMCLIGDNEVAITMPFKNIVQFLSISDHSITNTGTLKTKYKCCSIASMTRDEILVSGPARNLYSKKCYWSLITRNGYVKLHHEFDCQETHWAYAALDTSKSRVYISVSGDNAVYCFGVIDGKRYF</sequence>
<proteinExistence type="predicted"/>
<evidence type="ECO:0000313" key="2">
    <source>
        <dbReference type="Proteomes" id="UP001195483"/>
    </source>
</evidence>
<reference evidence="1" key="2">
    <citation type="journal article" date="2021" name="Genome Biol. Evol.">
        <title>Developing a high-quality reference genome for a parasitic bivalve with doubly uniparental inheritance (Bivalvia: Unionida).</title>
        <authorList>
            <person name="Smith C.H."/>
        </authorList>
    </citation>
    <scope>NUCLEOTIDE SEQUENCE</scope>
    <source>
        <strain evidence="1">CHS0354</strain>
        <tissue evidence="1">Mantle</tissue>
    </source>
</reference>
<dbReference type="Proteomes" id="UP001195483">
    <property type="component" value="Unassembled WGS sequence"/>
</dbReference>
<reference evidence="1" key="1">
    <citation type="journal article" date="2021" name="Genome Biol. Evol.">
        <title>A High-Quality Reference Genome for a Parasitic Bivalve with Doubly Uniparental Inheritance (Bivalvia: Unionida).</title>
        <authorList>
            <person name="Smith C.H."/>
        </authorList>
    </citation>
    <scope>NUCLEOTIDE SEQUENCE</scope>
    <source>
        <strain evidence="1">CHS0354</strain>
    </source>
</reference>
<evidence type="ECO:0000313" key="1">
    <source>
        <dbReference type="EMBL" id="KAK3600568.1"/>
    </source>
</evidence>
<accession>A0AAE0W3D1</accession>
<gene>
    <name evidence="1" type="ORF">CHS0354_003505</name>
</gene>
<comment type="caution">
    <text evidence="1">The sequence shown here is derived from an EMBL/GenBank/DDBJ whole genome shotgun (WGS) entry which is preliminary data.</text>
</comment>
<reference evidence="1" key="3">
    <citation type="submission" date="2023-05" db="EMBL/GenBank/DDBJ databases">
        <authorList>
            <person name="Smith C.H."/>
        </authorList>
    </citation>
    <scope>NUCLEOTIDE SEQUENCE</scope>
    <source>
        <strain evidence="1">CHS0354</strain>
        <tissue evidence="1">Mantle</tissue>
    </source>
</reference>
<protein>
    <submittedName>
        <fullName evidence="1">Uncharacterized protein</fullName>
    </submittedName>
</protein>
<keyword evidence="2" id="KW-1185">Reference proteome</keyword>